<organism evidence="7 8">
    <name type="scientific">Criibacterium bergeronii</name>
    <dbReference type="NCBI Taxonomy" id="1871336"/>
    <lineage>
        <taxon>Bacteria</taxon>
        <taxon>Bacillati</taxon>
        <taxon>Bacillota</taxon>
        <taxon>Clostridia</taxon>
        <taxon>Peptostreptococcales</taxon>
        <taxon>Filifactoraceae</taxon>
        <taxon>Criibacterium</taxon>
    </lineage>
</organism>
<sequence length="227" mass="25917">MKKQKIDFRLEAKKTDEDITKVYMYGDIVDEQPLDWWSGEPLDGEYIFPERVRNLFDEIETKNVELHINSYGGSVFASVAIFNYLNTLDKDITVIIDGLAASGASLIAMAGKTIKMPKNTVMMIHRASTFGYGNCNDLREVADTLEKLDNSIVMQTYLKRFKGTSKELHSLVDSETWLSAQDCFNNGLCDEIIELKTEKEPENKKVTEQEITNGIRFMKNFANLKFN</sequence>
<accession>A0A371IJS3</accession>
<dbReference type="STRING" id="1871336.BBG48_05250"/>
<evidence type="ECO:0000256" key="6">
    <source>
        <dbReference type="RuleBase" id="RU003567"/>
    </source>
</evidence>
<dbReference type="PRINTS" id="PR00127">
    <property type="entry name" value="CLPPROTEASEP"/>
</dbReference>
<evidence type="ECO:0000256" key="3">
    <source>
        <dbReference type="ARBA" id="ARBA00022670"/>
    </source>
</evidence>
<dbReference type="NCBIfam" id="NF045542">
    <property type="entry name" value="Clp_rel_HeadMat"/>
    <property type="match status" value="1"/>
</dbReference>
<dbReference type="SUPFAM" id="SSF52096">
    <property type="entry name" value="ClpP/crotonase"/>
    <property type="match status" value="1"/>
</dbReference>
<evidence type="ECO:0000256" key="1">
    <source>
        <dbReference type="ARBA" id="ARBA00007039"/>
    </source>
</evidence>
<dbReference type="InterPro" id="IPR001907">
    <property type="entry name" value="ClpP"/>
</dbReference>
<comment type="caution">
    <text evidence="7">The sequence shown here is derived from an EMBL/GenBank/DDBJ whole genome shotgun (WGS) entry which is preliminary data.</text>
</comment>
<dbReference type="InterPro" id="IPR023562">
    <property type="entry name" value="ClpP/TepA"/>
</dbReference>
<dbReference type="GO" id="GO:0004252">
    <property type="term" value="F:serine-type endopeptidase activity"/>
    <property type="evidence" value="ECO:0007669"/>
    <property type="project" value="InterPro"/>
</dbReference>
<evidence type="ECO:0000256" key="2">
    <source>
        <dbReference type="ARBA" id="ARBA00022490"/>
    </source>
</evidence>
<dbReference type="Pfam" id="PF00574">
    <property type="entry name" value="CLP_protease"/>
    <property type="match status" value="1"/>
</dbReference>
<evidence type="ECO:0000313" key="7">
    <source>
        <dbReference type="EMBL" id="RDY20716.1"/>
    </source>
</evidence>
<evidence type="ECO:0000313" key="8">
    <source>
        <dbReference type="Proteomes" id="UP000093352"/>
    </source>
</evidence>
<evidence type="ECO:0000256" key="4">
    <source>
        <dbReference type="ARBA" id="ARBA00022801"/>
    </source>
</evidence>
<reference evidence="7 8" key="1">
    <citation type="journal article" date="2016" name="Genome Announc.">
        <title>Draft Genome Sequence of Criibacterium bergeronii gen. nov., sp. nov., Strain CCRI-22567T, Isolated from a Vaginal Sample from a Woman with Bacterial Vaginosis.</title>
        <authorList>
            <person name="Maheux A.F."/>
            <person name="Berube E."/>
            <person name="Boudreau D.K."/>
            <person name="Raymond F."/>
            <person name="Corbeil J."/>
            <person name="Roy P.H."/>
            <person name="Boissinot M."/>
            <person name="Omar R.F."/>
        </authorList>
    </citation>
    <scope>NUCLEOTIDE SEQUENCE [LARGE SCALE GENOMIC DNA]</scope>
    <source>
        <strain evidence="7 8">CCRI-22567</strain>
    </source>
</reference>
<keyword evidence="8" id="KW-1185">Reference proteome</keyword>
<dbReference type="CDD" id="cd07016">
    <property type="entry name" value="S14_ClpP_1"/>
    <property type="match status" value="1"/>
</dbReference>
<keyword evidence="3 7" id="KW-0645">Protease</keyword>
<evidence type="ECO:0000256" key="5">
    <source>
        <dbReference type="ARBA" id="ARBA00022825"/>
    </source>
</evidence>
<dbReference type="GO" id="GO:0006515">
    <property type="term" value="P:protein quality control for misfolded or incompletely synthesized proteins"/>
    <property type="evidence" value="ECO:0007669"/>
    <property type="project" value="TreeGrafter"/>
</dbReference>
<keyword evidence="2" id="KW-0963">Cytoplasm</keyword>
<dbReference type="EMBL" id="MBEW02000022">
    <property type="protein sequence ID" value="RDY20716.1"/>
    <property type="molecule type" value="Genomic_DNA"/>
</dbReference>
<dbReference type="GO" id="GO:0051117">
    <property type="term" value="F:ATPase binding"/>
    <property type="evidence" value="ECO:0007669"/>
    <property type="project" value="TreeGrafter"/>
</dbReference>
<dbReference type="AlphaFoldDB" id="A0A371IJS3"/>
<dbReference type="PANTHER" id="PTHR10381:SF70">
    <property type="entry name" value="ATP-DEPENDENT CLP PROTEASE PROTEOLYTIC SUBUNIT"/>
    <property type="match status" value="1"/>
</dbReference>
<dbReference type="Gene3D" id="3.90.226.10">
    <property type="entry name" value="2-enoyl-CoA Hydratase, Chain A, domain 1"/>
    <property type="match status" value="1"/>
</dbReference>
<dbReference type="GO" id="GO:0009368">
    <property type="term" value="C:endopeptidase Clp complex"/>
    <property type="evidence" value="ECO:0007669"/>
    <property type="project" value="TreeGrafter"/>
</dbReference>
<dbReference type="PANTHER" id="PTHR10381">
    <property type="entry name" value="ATP-DEPENDENT CLP PROTEASE PROTEOLYTIC SUBUNIT"/>
    <property type="match status" value="1"/>
</dbReference>
<comment type="similarity">
    <text evidence="1 6">Belongs to the peptidase S14 family.</text>
</comment>
<dbReference type="RefSeq" id="WP_068914010.1">
    <property type="nucleotide sequence ID" value="NZ_MBEW02000022.1"/>
</dbReference>
<dbReference type="InterPro" id="IPR029045">
    <property type="entry name" value="ClpP/crotonase-like_dom_sf"/>
</dbReference>
<dbReference type="GO" id="GO:0004176">
    <property type="term" value="F:ATP-dependent peptidase activity"/>
    <property type="evidence" value="ECO:0007669"/>
    <property type="project" value="InterPro"/>
</dbReference>
<keyword evidence="4" id="KW-0378">Hydrolase</keyword>
<gene>
    <name evidence="7" type="ORF">BBG48_008505</name>
</gene>
<proteinExistence type="inferred from homology"/>
<name>A0A371IJS3_9FIRM</name>
<dbReference type="Proteomes" id="UP000093352">
    <property type="component" value="Unassembled WGS sequence"/>
</dbReference>
<keyword evidence="5" id="KW-0720">Serine protease</keyword>
<protein>
    <recommendedName>
        <fullName evidence="6">ATP-dependent Clp protease proteolytic subunit</fullName>
    </recommendedName>
</protein>